<organism evidence="2 3">
    <name type="scientific">Galerina marginata (strain CBS 339.88)</name>
    <dbReference type="NCBI Taxonomy" id="685588"/>
    <lineage>
        <taxon>Eukaryota</taxon>
        <taxon>Fungi</taxon>
        <taxon>Dikarya</taxon>
        <taxon>Basidiomycota</taxon>
        <taxon>Agaricomycotina</taxon>
        <taxon>Agaricomycetes</taxon>
        <taxon>Agaricomycetidae</taxon>
        <taxon>Agaricales</taxon>
        <taxon>Agaricineae</taxon>
        <taxon>Strophariaceae</taxon>
        <taxon>Galerina</taxon>
    </lineage>
</organism>
<reference evidence="3" key="1">
    <citation type="journal article" date="2014" name="Proc. Natl. Acad. Sci. U.S.A.">
        <title>Extensive sampling of basidiomycete genomes demonstrates inadequacy of the white-rot/brown-rot paradigm for wood decay fungi.</title>
        <authorList>
            <person name="Riley R."/>
            <person name="Salamov A.A."/>
            <person name="Brown D.W."/>
            <person name="Nagy L.G."/>
            <person name="Floudas D."/>
            <person name="Held B.W."/>
            <person name="Levasseur A."/>
            <person name="Lombard V."/>
            <person name="Morin E."/>
            <person name="Otillar R."/>
            <person name="Lindquist E.A."/>
            <person name="Sun H."/>
            <person name="LaButti K.M."/>
            <person name="Schmutz J."/>
            <person name="Jabbour D."/>
            <person name="Luo H."/>
            <person name="Baker S.E."/>
            <person name="Pisabarro A.G."/>
            <person name="Walton J.D."/>
            <person name="Blanchette R.A."/>
            <person name="Henrissat B."/>
            <person name="Martin F."/>
            <person name="Cullen D."/>
            <person name="Hibbett D.S."/>
            <person name="Grigoriev I.V."/>
        </authorList>
    </citation>
    <scope>NUCLEOTIDE SEQUENCE [LARGE SCALE GENOMIC DNA]</scope>
    <source>
        <strain evidence="3">CBS 339.88</strain>
    </source>
</reference>
<proteinExistence type="predicted"/>
<evidence type="ECO:0000256" key="1">
    <source>
        <dbReference type="SAM" id="MobiDB-lite"/>
    </source>
</evidence>
<feature type="region of interest" description="Disordered" evidence="1">
    <location>
        <begin position="1"/>
        <end position="26"/>
    </location>
</feature>
<name>A0A067SGJ0_GALM3</name>
<evidence type="ECO:0008006" key="4">
    <source>
        <dbReference type="Google" id="ProtNLM"/>
    </source>
</evidence>
<dbReference type="OrthoDB" id="2345911at2759"/>
<dbReference type="EMBL" id="KL142431">
    <property type="protein sequence ID" value="KDR65868.1"/>
    <property type="molecule type" value="Genomic_DNA"/>
</dbReference>
<keyword evidence="3" id="KW-1185">Reference proteome</keyword>
<gene>
    <name evidence="2" type="ORF">GALMADRAFT_1217489</name>
</gene>
<sequence length="419" mass="48441">MGNICQRSSSRDISPSSGLVDSSVTHDQEPIAPLDRVFPLGDGGVGNIQSPFRDPNSPANIEGTEQDVITETGNINHSLSRDREFSTSHGPGRDVVSGQIESMNSHIEASQPLVAFQSLVNRSIAAWQVVNYVGPERDGKERIAVINDNAQRLRSFHSLEEVLKRRGYWFFQLRESFMQQKVFRKWDPTLLDEYILLPISYGFVNNLDCFFVSHYWLTREHPDPHAVDLVQIQQDLKDQEWSYVWVDWTCVPQLPRTEVQQEYFNRMLRYIHMLVRDCAFEWRFPAFEPRGWILYEVAEYVLNHKSFTSTDDSRPFIEHVLQMLKDGVQPVIKKHEYRCARQGDFNLLVGWLELLILLVKVLPNDVSARQEIRDRFDEPYVGSFTDHATGIEIDKANGVISYQGKTYRFTPVFHLTSDA</sequence>
<evidence type="ECO:0000313" key="3">
    <source>
        <dbReference type="Proteomes" id="UP000027222"/>
    </source>
</evidence>
<protein>
    <recommendedName>
        <fullName evidence="4">Heterokaryon incompatibility domain-containing protein</fullName>
    </recommendedName>
</protein>
<evidence type="ECO:0000313" key="2">
    <source>
        <dbReference type="EMBL" id="KDR65868.1"/>
    </source>
</evidence>
<accession>A0A067SGJ0</accession>
<dbReference type="Proteomes" id="UP000027222">
    <property type="component" value="Unassembled WGS sequence"/>
</dbReference>
<dbReference type="HOGENOM" id="CLU_054234_0_0_1"/>
<dbReference type="AlphaFoldDB" id="A0A067SGJ0"/>